<protein>
    <submittedName>
        <fullName evidence="2">Uncharacterized protein</fullName>
    </submittedName>
</protein>
<dbReference type="EMBL" id="OX597817">
    <property type="protein sequence ID" value="CAI9721735.1"/>
    <property type="molecule type" value="Genomic_DNA"/>
</dbReference>
<evidence type="ECO:0000256" key="1">
    <source>
        <dbReference type="SAM" id="MobiDB-lite"/>
    </source>
</evidence>
<feature type="compositionally biased region" description="Polar residues" evidence="1">
    <location>
        <begin position="155"/>
        <end position="164"/>
    </location>
</feature>
<accession>A0AA36ASY9</accession>
<keyword evidence="3" id="KW-1185">Reference proteome</keyword>
<evidence type="ECO:0000313" key="3">
    <source>
        <dbReference type="Proteomes" id="UP001162480"/>
    </source>
</evidence>
<organism evidence="2 3">
    <name type="scientific">Octopus vulgaris</name>
    <name type="common">Common octopus</name>
    <dbReference type="NCBI Taxonomy" id="6645"/>
    <lineage>
        <taxon>Eukaryota</taxon>
        <taxon>Metazoa</taxon>
        <taxon>Spiralia</taxon>
        <taxon>Lophotrochozoa</taxon>
        <taxon>Mollusca</taxon>
        <taxon>Cephalopoda</taxon>
        <taxon>Coleoidea</taxon>
        <taxon>Octopodiformes</taxon>
        <taxon>Octopoda</taxon>
        <taxon>Incirrata</taxon>
        <taxon>Octopodidae</taxon>
        <taxon>Octopus</taxon>
    </lineage>
</organism>
<feature type="compositionally biased region" description="Acidic residues" evidence="1">
    <location>
        <begin position="64"/>
        <end position="80"/>
    </location>
</feature>
<gene>
    <name evidence="2" type="ORF">OCTVUL_1B006004</name>
</gene>
<dbReference type="Proteomes" id="UP001162480">
    <property type="component" value="Chromosome 4"/>
</dbReference>
<name>A0AA36ASY9_OCTVU</name>
<dbReference type="AlphaFoldDB" id="A0AA36ASY9"/>
<feature type="region of interest" description="Disordered" evidence="1">
    <location>
        <begin position="63"/>
        <end position="87"/>
    </location>
</feature>
<sequence>MKIKNKEKRIEVLDFIFRYSSMVFYHSVKSFYSLHEAVNYAEENESPSDENFIDIVAISSPVDELTDEEDFDDETLDDENRDPTFISQDVPGNVELHRFDNEEELTQPKRKRIALTLLDFKSSVTQAYLELSSGSDPKKSGRPKVFSSKVLPETRFSTTGHIPD</sequence>
<feature type="region of interest" description="Disordered" evidence="1">
    <location>
        <begin position="132"/>
        <end position="164"/>
    </location>
</feature>
<proteinExistence type="predicted"/>
<reference evidence="2" key="1">
    <citation type="submission" date="2023-08" db="EMBL/GenBank/DDBJ databases">
        <authorList>
            <person name="Alioto T."/>
            <person name="Alioto T."/>
            <person name="Gomez Garrido J."/>
        </authorList>
    </citation>
    <scope>NUCLEOTIDE SEQUENCE</scope>
</reference>
<evidence type="ECO:0000313" key="2">
    <source>
        <dbReference type="EMBL" id="CAI9721735.1"/>
    </source>
</evidence>